<reference evidence="1 2" key="1">
    <citation type="journal article" date="2022" name="Genome Biol. Evol.">
        <title>The Spruce Budworm Genome: Reconstructing the Evolutionary History of Antifreeze Proteins.</title>
        <authorList>
            <person name="Beliveau C."/>
            <person name="Gagne P."/>
            <person name="Picq S."/>
            <person name="Vernygora O."/>
            <person name="Keeling C.I."/>
            <person name="Pinkney K."/>
            <person name="Doucet D."/>
            <person name="Wen F."/>
            <person name="Johnston J.S."/>
            <person name="Maaroufi H."/>
            <person name="Boyle B."/>
            <person name="Laroche J."/>
            <person name="Dewar K."/>
            <person name="Juretic N."/>
            <person name="Blackburn G."/>
            <person name="Nisole A."/>
            <person name="Brunet B."/>
            <person name="Brandao M."/>
            <person name="Lumley L."/>
            <person name="Duan J."/>
            <person name="Quan G."/>
            <person name="Lucarotti C.J."/>
            <person name="Roe A.D."/>
            <person name="Sperling F.A.H."/>
            <person name="Levesque R.C."/>
            <person name="Cusson M."/>
        </authorList>
    </citation>
    <scope>NUCLEOTIDE SEQUENCE [LARGE SCALE GENOMIC DNA]</scope>
    <source>
        <strain evidence="1">Glfc:IPQL:Cfum</strain>
    </source>
</reference>
<dbReference type="EMBL" id="CM046131">
    <property type="protein sequence ID" value="KAI8431227.1"/>
    <property type="molecule type" value="Genomic_DNA"/>
</dbReference>
<sequence>MFAACSPRGRIWTKPSASMSSRGPRQPACGRSTNVKSAQQCCYETRRSSVVDYVHACTGDWEILGRRRALEPFYFAKDEINCILIADNLVVKVSDFGTSREWNDVSAIMSFTGTVAWMAPEVIRHEPCSERVDVWSFGVVLWELLTQEVPYKNMETHAIMWGVGTDTISLPVPATVPDSMQLLLTQCWNRVPKNRPPFKIIAAHLEIAGEEFVDIHDENFNMTQAGWKREVQESMEQLYTKSEKNSPIDIQETTTQRRDELKHARDIRQVYEKQLARANELYMDACAVRLQLEQRESALAEREKALKACRCGVRKFKYQRQTSSSSDGKCQLEPVHRRKKKRDTVLANEKEQVKTYLMDMEQETQNNNEGKEVETVVEQNGNIGLKDAINDNYYPDVAQV</sequence>
<keyword evidence="2" id="KW-1185">Reference proteome</keyword>
<proteinExistence type="predicted"/>
<dbReference type="Proteomes" id="UP001064048">
    <property type="component" value="Chromosome Z"/>
</dbReference>
<name>A0ACC0K444_CHOFU</name>
<gene>
    <name evidence="1" type="ORF">MSG28_001264</name>
</gene>
<evidence type="ECO:0000313" key="1">
    <source>
        <dbReference type="EMBL" id="KAI8431227.1"/>
    </source>
</evidence>
<protein>
    <submittedName>
        <fullName evidence="1">Uncharacterized protein</fullName>
    </submittedName>
</protein>
<evidence type="ECO:0000313" key="2">
    <source>
        <dbReference type="Proteomes" id="UP001064048"/>
    </source>
</evidence>
<comment type="caution">
    <text evidence="1">The sequence shown here is derived from an EMBL/GenBank/DDBJ whole genome shotgun (WGS) entry which is preliminary data.</text>
</comment>
<accession>A0ACC0K444</accession>
<organism evidence="1 2">
    <name type="scientific">Choristoneura fumiferana</name>
    <name type="common">Spruce budworm moth</name>
    <name type="synonym">Archips fumiferana</name>
    <dbReference type="NCBI Taxonomy" id="7141"/>
    <lineage>
        <taxon>Eukaryota</taxon>
        <taxon>Metazoa</taxon>
        <taxon>Ecdysozoa</taxon>
        <taxon>Arthropoda</taxon>
        <taxon>Hexapoda</taxon>
        <taxon>Insecta</taxon>
        <taxon>Pterygota</taxon>
        <taxon>Neoptera</taxon>
        <taxon>Endopterygota</taxon>
        <taxon>Lepidoptera</taxon>
        <taxon>Glossata</taxon>
        <taxon>Ditrysia</taxon>
        <taxon>Tortricoidea</taxon>
        <taxon>Tortricidae</taxon>
        <taxon>Tortricinae</taxon>
        <taxon>Choristoneura</taxon>
    </lineage>
</organism>